<dbReference type="SUPFAM" id="SSF51197">
    <property type="entry name" value="Clavaminate synthase-like"/>
    <property type="match status" value="1"/>
</dbReference>
<evidence type="ECO:0000313" key="3">
    <source>
        <dbReference type="Proteomes" id="UP000013827"/>
    </source>
</evidence>
<sequence length="277" mass="30746">MARRVAQYLVSSPPCFEGATAAAAAAYQRDGAVCIRGALRGWVDAVASGIARNLASPGPHFESLPLGATSARFMNDYCNWRRIPEYESFVRESPAKALARAVMASERSIFYHEHVLVKEPLAASPTPWHHDQPYYPIDGDQLLSLWFPVDPVPLDATLLFVRGSHRHGYYAPRKFETQRNYDGSDELPTMPAIADAPHEHELLGWQLQPGDCVLFSGKTLHGAVGNASESRSRRVLTTRWMGDDARFAPRRWEISPPYTGGLQAGDPMECGLFPRLL</sequence>
<dbReference type="PANTHER" id="PTHR20883">
    <property type="entry name" value="PHYTANOYL-COA DIOXYGENASE DOMAIN CONTAINING 1"/>
    <property type="match status" value="1"/>
</dbReference>
<dbReference type="PANTHER" id="PTHR20883:SF49">
    <property type="entry name" value="PHYTANOYL-COA DIOXYGENASE"/>
    <property type="match status" value="1"/>
</dbReference>
<evidence type="ECO:0000313" key="2">
    <source>
        <dbReference type="EnsemblProtists" id="EOD31995"/>
    </source>
</evidence>
<dbReference type="EnsemblProtists" id="EOD31995">
    <property type="protein sequence ID" value="EOD31995"/>
    <property type="gene ID" value="EMIHUDRAFT_202515"/>
</dbReference>
<comment type="cofactor">
    <cofactor evidence="1">
        <name>Fe cation</name>
        <dbReference type="ChEBI" id="CHEBI:24875"/>
    </cofactor>
</comment>
<name>A0A0D3K8B0_EMIH1</name>
<reference evidence="3" key="1">
    <citation type="journal article" date="2013" name="Nature">
        <title>Pan genome of the phytoplankton Emiliania underpins its global distribution.</title>
        <authorList>
            <person name="Read B.A."/>
            <person name="Kegel J."/>
            <person name="Klute M.J."/>
            <person name="Kuo A."/>
            <person name="Lefebvre S.C."/>
            <person name="Maumus F."/>
            <person name="Mayer C."/>
            <person name="Miller J."/>
            <person name="Monier A."/>
            <person name="Salamov A."/>
            <person name="Young J."/>
            <person name="Aguilar M."/>
            <person name="Claverie J.M."/>
            <person name="Frickenhaus S."/>
            <person name="Gonzalez K."/>
            <person name="Herman E.K."/>
            <person name="Lin Y.C."/>
            <person name="Napier J."/>
            <person name="Ogata H."/>
            <person name="Sarno A.F."/>
            <person name="Shmutz J."/>
            <person name="Schroeder D."/>
            <person name="de Vargas C."/>
            <person name="Verret F."/>
            <person name="von Dassow P."/>
            <person name="Valentin K."/>
            <person name="Van de Peer Y."/>
            <person name="Wheeler G."/>
            <person name="Dacks J.B."/>
            <person name="Delwiche C.F."/>
            <person name="Dyhrman S.T."/>
            <person name="Glockner G."/>
            <person name="John U."/>
            <person name="Richards T."/>
            <person name="Worden A.Z."/>
            <person name="Zhang X."/>
            <person name="Grigoriev I.V."/>
            <person name="Allen A.E."/>
            <person name="Bidle K."/>
            <person name="Borodovsky M."/>
            <person name="Bowler C."/>
            <person name="Brownlee C."/>
            <person name="Cock J.M."/>
            <person name="Elias M."/>
            <person name="Gladyshev V.N."/>
            <person name="Groth M."/>
            <person name="Guda C."/>
            <person name="Hadaegh A."/>
            <person name="Iglesias-Rodriguez M.D."/>
            <person name="Jenkins J."/>
            <person name="Jones B.M."/>
            <person name="Lawson T."/>
            <person name="Leese F."/>
            <person name="Lindquist E."/>
            <person name="Lobanov A."/>
            <person name="Lomsadze A."/>
            <person name="Malik S.B."/>
            <person name="Marsh M.E."/>
            <person name="Mackinder L."/>
            <person name="Mock T."/>
            <person name="Mueller-Roeber B."/>
            <person name="Pagarete A."/>
            <person name="Parker M."/>
            <person name="Probert I."/>
            <person name="Quesneville H."/>
            <person name="Raines C."/>
            <person name="Rensing S.A."/>
            <person name="Riano-Pachon D.M."/>
            <person name="Richier S."/>
            <person name="Rokitta S."/>
            <person name="Shiraiwa Y."/>
            <person name="Soanes D.M."/>
            <person name="van der Giezen M."/>
            <person name="Wahlund T.M."/>
            <person name="Williams B."/>
            <person name="Wilson W."/>
            <person name="Wolfe G."/>
            <person name="Wurch L.L."/>
        </authorList>
    </citation>
    <scope>NUCLEOTIDE SEQUENCE</scope>
</reference>
<dbReference type="AlphaFoldDB" id="A0A0D3K8B0"/>
<evidence type="ECO:0000256" key="1">
    <source>
        <dbReference type="ARBA" id="ARBA00001962"/>
    </source>
</evidence>
<protein>
    <recommendedName>
        <fullName evidence="4">Phytanoyl-CoA dioxygenase</fullName>
    </recommendedName>
</protein>
<accession>A0A0D3K8B0</accession>
<dbReference type="GeneID" id="17277268"/>
<dbReference type="OMA" id="WYFAEEL"/>
<evidence type="ECO:0008006" key="4">
    <source>
        <dbReference type="Google" id="ProtNLM"/>
    </source>
</evidence>
<dbReference type="Proteomes" id="UP000013827">
    <property type="component" value="Unassembled WGS sequence"/>
</dbReference>
<organism evidence="2 3">
    <name type="scientific">Emiliania huxleyi (strain CCMP1516)</name>
    <dbReference type="NCBI Taxonomy" id="280463"/>
    <lineage>
        <taxon>Eukaryota</taxon>
        <taxon>Haptista</taxon>
        <taxon>Haptophyta</taxon>
        <taxon>Prymnesiophyceae</taxon>
        <taxon>Isochrysidales</taxon>
        <taxon>Noelaerhabdaceae</taxon>
        <taxon>Emiliania</taxon>
    </lineage>
</organism>
<dbReference type="InterPro" id="IPR008775">
    <property type="entry name" value="Phytyl_CoA_dOase-like"/>
</dbReference>
<proteinExistence type="predicted"/>
<dbReference type="Gene3D" id="2.60.120.620">
    <property type="entry name" value="q2cbj1_9rhob like domain"/>
    <property type="match status" value="1"/>
</dbReference>
<keyword evidence="3" id="KW-1185">Reference proteome</keyword>
<dbReference type="PaxDb" id="2903-EOD31995"/>
<dbReference type="STRING" id="2903.R1EZJ8"/>
<dbReference type="eggNOG" id="ENOG502S0FA">
    <property type="taxonomic scope" value="Eukaryota"/>
</dbReference>
<dbReference type="KEGG" id="ehx:EMIHUDRAFT_202515"/>
<dbReference type="RefSeq" id="XP_005784424.1">
    <property type="nucleotide sequence ID" value="XM_005784367.1"/>
</dbReference>
<dbReference type="Pfam" id="PF05721">
    <property type="entry name" value="PhyH"/>
    <property type="match status" value="1"/>
</dbReference>
<reference evidence="2" key="2">
    <citation type="submission" date="2024-10" db="UniProtKB">
        <authorList>
            <consortium name="EnsemblProtists"/>
        </authorList>
    </citation>
    <scope>IDENTIFICATION</scope>
</reference>
<dbReference type="HOGENOM" id="CLU_048953_2_0_1"/>